<keyword evidence="1" id="KW-0472">Membrane</keyword>
<dbReference type="AlphaFoldDB" id="A0A3G8YCE4"/>
<dbReference type="PANTHER" id="PTHR14969:SF13">
    <property type="entry name" value="AT30094P"/>
    <property type="match status" value="1"/>
</dbReference>
<dbReference type="SUPFAM" id="SSF48317">
    <property type="entry name" value="Acid phosphatase/Vanadium-dependent haloperoxidase"/>
    <property type="match status" value="1"/>
</dbReference>
<dbReference type="CDD" id="cd03392">
    <property type="entry name" value="PAP2_like_2"/>
    <property type="match status" value="1"/>
</dbReference>
<sequence length="229" mass="25658">MLLWMRQHWRPLLALALLIVLPLFLLGYLTQDIHEKEVFGFDAPVTLWVRANAPAWFQQVALTFSAFGSATWMTPVSAVLLVVFWRKSAVMGRYFLISLGGVMLLNIILKALVGRVRPQIVEWLWQEGDKSFPSGHATMAAALTVTLVALLWRTGWRWPLIVLGTLYTLLMGTARVYVGVHYPTDVLGGWALGIFWAAGTALVLWKRLRQAQQHATEPGKVVHLGDQSA</sequence>
<feature type="transmembrane region" description="Helical" evidence="1">
    <location>
        <begin position="94"/>
        <end position="113"/>
    </location>
</feature>
<evidence type="ECO:0000313" key="3">
    <source>
        <dbReference type="EMBL" id="AZI43052.1"/>
    </source>
</evidence>
<accession>A0A3G8YCE4</accession>
<evidence type="ECO:0000259" key="2">
    <source>
        <dbReference type="SMART" id="SM00014"/>
    </source>
</evidence>
<proteinExistence type="predicted"/>
<keyword evidence="1" id="KW-0812">Transmembrane</keyword>
<dbReference type="Proteomes" id="UP000276417">
    <property type="component" value="Chromosome 1"/>
</dbReference>
<feature type="transmembrane region" description="Helical" evidence="1">
    <location>
        <begin position="56"/>
        <end position="82"/>
    </location>
</feature>
<feature type="transmembrane region" description="Helical" evidence="1">
    <location>
        <begin position="133"/>
        <end position="152"/>
    </location>
</feature>
<organism evidence="3 4">
    <name type="scientific">Deinococcus psychrotolerans</name>
    <dbReference type="NCBI Taxonomy" id="2489213"/>
    <lineage>
        <taxon>Bacteria</taxon>
        <taxon>Thermotogati</taxon>
        <taxon>Deinococcota</taxon>
        <taxon>Deinococci</taxon>
        <taxon>Deinococcales</taxon>
        <taxon>Deinococcaceae</taxon>
        <taxon>Deinococcus</taxon>
    </lineage>
</organism>
<feature type="transmembrane region" description="Helical" evidence="1">
    <location>
        <begin position="186"/>
        <end position="205"/>
    </location>
</feature>
<keyword evidence="4" id="KW-1185">Reference proteome</keyword>
<dbReference type="EMBL" id="CP034183">
    <property type="protein sequence ID" value="AZI43052.1"/>
    <property type="molecule type" value="Genomic_DNA"/>
</dbReference>
<keyword evidence="1" id="KW-1133">Transmembrane helix</keyword>
<name>A0A3G8YCE4_9DEIO</name>
<reference evidence="3 4" key="1">
    <citation type="submission" date="2018-11" db="EMBL/GenBank/DDBJ databases">
        <title>Deinococcus shelandsis sp. nov., isolated from South Shetland Islands soil of Antarctica.</title>
        <authorList>
            <person name="Tian J."/>
        </authorList>
    </citation>
    <scope>NUCLEOTIDE SEQUENCE [LARGE SCALE GENOMIC DNA]</scope>
    <source>
        <strain evidence="3 4">S14-83T</strain>
    </source>
</reference>
<dbReference type="OrthoDB" id="9789113at2"/>
<feature type="transmembrane region" description="Helical" evidence="1">
    <location>
        <begin position="159"/>
        <end position="180"/>
    </location>
</feature>
<dbReference type="Gene3D" id="1.20.144.10">
    <property type="entry name" value="Phosphatidic acid phosphatase type 2/haloperoxidase"/>
    <property type="match status" value="1"/>
</dbReference>
<dbReference type="RefSeq" id="WP_124870836.1">
    <property type="nucleotide sequence ID" value="NZ_CP034183.1"/>
</dbReference>
<dbReference type="Pfam" id="PF01569">
    <property type="entry name" value="PAP2"/>
    <property type="match status" value="1"/>
</dbReference>
<dbReference type="InterPro" id="IPR000326">
    <property type="entry name" value="PAP2/HPO"/>
</dbReference>
<dbReference type="PANTHER" id="PTHR14969">
    <property type="entry name" value="SPHINGOSINE-1-PHOSPHATE PHOSPHOHYDROLASE"/>
    <property type="match status" value="1"/>
</dbReference>
<dbReference type="KEGG" id="dph:EHF33_10100"/>
<dbReference type="SMART" id="SM00014">
    <property type="entry name" value="acidPPc"/>
    <property type="match status" value="1"/>
</dbReference>
<evidence type="ECO:0000256" key="1">
    <source>
        <dbReference type="SAM" id="Phobius"/>
    </source>
</evidence>
<evidence type="ECO:0000313" key="4">
    <source>
        <dbReference type="Proteomes" id="UP000276417"/>
    </source>
</evidence>
<gene>
    <name evidence="3" type="ORF">EHF33_10100</name>
</gene>
<feature type="domain" description="Phosphatidic acid phosphatase type 2/haloperoxidase" evidence="2">
    <location>
        <begin position="92"/>
        <end position="201"/>
    </location>
</feature>
<dbReference type="InterPro" id="IPR036938">
    <property type="entry name" value="PAP2/HPO_sf"/>
</dbReference>
<protein>
    <submittedName>
        <fullName evidence="3">Phosphatase PAP2 family protein</fullName>
    </submittedName>
</protein>